<dbReference type="Pfam" id="PF14310">
    <property type="entry name" value="Fn3-like"/>
    <property type="match status" value="1"/>
</dbReference>
<keyword evidence="5" id="KW-1185">Reference proteome</keyword>
<dbReference type="AlphaFoldDB" id="A0AAE3ERL7"/>
<dbReference type="InterPro" id="IPR013783">
    <property type="entry name" value="Ig-like_fold"/>
</dbReference>
<dbReference type="Gene3D" id="3.40.50.1700">
    <property type="entry name" value="Glycoside hydrolase family 3 C-terminal domain"/>
    <property type="match status" value="1"/>
</dbReference>
<name>A0AAE3ERL7_9FLAO</name>
<gene>
    <name evidence="4" type="ORF">L3X37_15025</name>
</gene>
<dbReference type="InterPro" id="IPR036881">
    <property type="entry name" value="Glyco_hydro_3_C_sf"/>
</dbReference>
<dbReference type="FunFam" id="3.40.50.1700:FF:000009">
    <property type="entry name" value="Periplasmic beta-glucosidase"/>
    <property type="match status" value="1"/>
</dbReference>
<dbReference type="SUPFAM" id="SSF52279">
    <property type="entry name" value="Beta-D-glucan exohydrolase, C-terminal domain"/>
    <property type="match status" value="1"/>
</dbReference>
<reference evidence="4" key="1">
    <citation type="submission" date="2022-01" db="EMBL/GenBank/DDBJ databases">
        <title>Draft genome sequence of Sabulilitoribacter arenilitoris KCTC 52401.</title>
        <authorList>
            <person name="Oh J.-S."/>
        </authorList>
    </citation>
    <scope>NUCLEOTIDE SEQUENCE</scope>
    <source>
        <strain evidence="4">HMF6543</strain>
    </source>
</reference>
<dbReference type="Proteomes" id="UP001199795">
    <property type="component" value="Unassembled WGS sequence"/>
</dbReference>
<dbReference type="Gene3D" id="2.60.40.10">
    <property type="entry name" value="Immunoglobulins"/>
    <property type="match status" value="1"/>
</dbReference>
<evidence type="ECO:0000256" key="1">
    <source>
        <dbReference type="ARBA" id="ARBA00005336"/>
    </source>
</evidence>
<evidence type="ECO:0000259" key="3">
    <source>
        <dbReference type="SMART" id="SM01217"/>
    </source>
</evidence>
<dbReference type="SMART" id="SM01217">
    <property type="entry name" value="Fn3_like"/>
    <property type="match status" value="1"/>
</dbReference>
<feature type="domain" description="Fibronectin type III-like" evidence="3">
    <location>
        <begin position="706"/>
        <end position="775"/>
    </location>
</feature>
<protein>
    <submittedName>
        <fullName evidence="4">Glycoside hydrolase family 3 C-terminal domain-containing protein</fullName>
    </submittedName>
</protein>
<dbReference type="SUPFAM" id="SSF51445">
    <property type="entry name" value="(Trans)glycosidases"/>
    <property type="match status" value="1"/>
</dbReference>
<dbReference type="GO" id="GO:0009251">
    <property type="term" value="P:glucan catabolic process"/>
    <property type="evidence" value="ECO:0007669"/>
    <property type="project" value="TreeGrafter"/>
</dbReference>
<proteinExistence type="inferred from homology"/>
<dbReference type="InterPro" id="IPR036962">
    <property type="entry name" value="Glyco_hydro_3_N_sf"/>
</dbReference>
<dbReference type="GO" id="GO:0008422">
    <property type="term" value="F:beta-glucosidase activity"/>
    <property type="evidence" value="ECO:0007669"/>
    <property type="project" value="TreeGrafter"/>
</dbReference>
<dbReference type="PANTHER" id="PTHR30620">
    <property type="entry name" value="PERIPLASMIC BETA-GLUCOSIDASE-RELATED"/>
    <property type="match status" value="1"/>
</dbReference>
<dbReference type="PANTHER" id="PTHR30620:SF123">
    <property type="entry name" value="BETA-XYLOSIDASE"/>
    <property type="match status" value="1"/>
</dbReference>
<dbReference type="InterPro" id="IPR051915">
    <property type="entry name" value="Cellulose_Degrad_GH3"/>
</dbReference>
<dbReference type="Pfam" id="PF00933">
    <property type="entry name" value="Glyco_hydro_3"/>
    <property type="match status" value="1"/>
</dbReference>
<organism evidence="4 5">
    <name type="scientific">Wocania arenilitoris</name>
    <dbReference type="NCBI Taxonomy" id="2044858"/>
    <lineage>
        <taxon>Bacteria</taxon>
        <taxon>Pseudomonadati</taxon>
        <taxon>Bacteroidota</taxon>
        <taxon>Flavobacteriia</taxon>
        <taxon>Flavobacteriales</taxon>
        <taxon>Flavobacteriaceae</taxon>
        <taxon>Wocania</taxon>
    </lineage>
</organism>
<evidence type="ECO:0000313" key="5">
    <source>
        <dbReference type="Proteomes" id="UP001199795"/>
    </source>
</evidence>
<accession>A0AAE3ERL7</accession>
<comment type="similarity">
    <text evidence="1">Belongs to the glycosyl hydrolase 3 family.</text>
</comment>
<evidence type="ECO:0000256" key="2">
    <source>
        <dbReference type="ARBA" id="ARBA00022801"/>
    </source>
</evidence>
<dbReference type="InterPro" id="IPR001764">
    <property type="entry name" value="Glyco_hydro_3_N"/>
</dbReference>
<dbReference type="FunFam" id="2.60.40.10:FF:000495">
    <property type="entry name" value="Periplasmic beta-glucosidase"/>
    <property type="match status" value="1"/>
</dbReference>
<sequence length="789" mass="87320">MSLKIKVIWKYSLLLLVLKLMSCSGLEDELVYMDKDAPVENRVHDLVMRMTLEEKINQLSMKSLNQLQLDEKGEVTTESLENLFNGQSIGCLESPFVEHEKIAKFSAAADKYLRENTRLGIPAIQIAECLHGQMALGATIFPQAIAQGSSWDPELIRAMGSIIAKEASSAGVDQALSPLFDLAIDHRYGRVEECYGEDVFLVSEMGKAFVTGMQGDPEITKKHIPENKLMCTAKHFVAYSTPQAGINIAPAVIGERDLRSQHLVPFEKAVKDANIYSIMPGYHEVDGVPVHASKWLLTDILRGEWGFNGYIFSDYTALNMLQNFHHTASDKQETAKQAIIAGVDLEAPSQYAYGELKELVESGDLDEEIVDTAVKRILLAKFKAGLFDSPYTVPTNREEKIHTLEHIAHAQKMAEESVILLKNMDQLLPFDKTKLGSIAVIGPNADQVQFGDYSVTKSNDYGITLLDGIKQLVGDNVKVNYARGCGITDLDKSGIEEAVRIAKNNDVVVLAIGGTSIIYSGIGWGNDKLDKHNTCGEGLDRTTLTPPGVQPELIRALHETGKPIVLVMIHGRPYSINWEKENIPAIIEAWYPGEQGGLAIANILFGEVNPSGKLPVSVPRSVGHMPSISAHKPSAKGYYRQRGTLENPGRDYVFSTPDPLFCFGHGLSYTEFEYSNLKIESKELQTGEPLRITCDVKNIGDIKGKEVVQLYLNDKVSSVTTPVKMLKGFRKIEIEPGESKLVSFEINFNELSLWNQEMKKLVEPGEFDVLVGSSSEDIRLKDTFNISKQ</sequence>
<comment type="caution">
    <text evidence="4">The sequence shown here is derived from an EMBL/GenBank/DDBJ whole genome shotgun (WGS) entry which is preliminary data.</text>
</comment>
<evidence type="ECO:0000313" key="4">
    <source>
        <dbReference type="EMBL" id="MCF7569658.1"/>
    </source>
</evidence>
<dbReference type="PRINTS" id="PR00133">
    <property type="entry name" value="GLHYDRLASE3"/>
</dbReference>
<dbReference type="Pfam" id="PF01915">
    <property type="entry name" value="Glyco_hydro_3_C"/>
    <property type="match status" value="1"/>
</dbReference>
<dbReference type="InterPro" id="IPR017853">
    <property type="entry name" value="GH"/>
</dbReference>
<dbReference type="InterPro" id="IPR002772">
    <property type="entry name" value="Glyco_hydro_3_C"/>
</dbReference>
<keyword evidence="2 4" id="KW-0378">Hydrolase</keyword>
<dbReference type="EMBL" id="JAKKDU010000028">
    <property type="protein sequence ID" value="MCF7569658.1"/>
    <property type="molecule type" value="Genomic_DNA"/>
</dbReference>
<dbReference type="RefSeq" id="WP_237240985.1">
    <property type="nucleotide sequence ID" value="NZ_JAKKDU010000028.1"/>
</dbReference>
<dbReference type="Gene3D" id="3.20.20.300">
    <property type="entry name" value="Glycoside hydrolase, family 3, N-terminal domain"/>
    <property type="match status" value="1"/>
</dbReference>
<dbReference type="InterPro" id="IPR026891">
    <property type="entry name" value="Fn3-like"/>
</dbReference>